<dbReference type="Gene3D" id="1.20.80.10">
    <property type="match status" value="1"/>
</dbReference>
<feature type="compositionally biased region" description="Low complexity" evidence="17">
    <location>
        <begin position="697"/>
        <end position="716"/>
    </location>
</feature>
<evidence type="ECO:0000256" key="9">
    <source>
        <dbReference type="ARBA" id="ARBA00022860"/>
    </source>
</evidence>
<dbReference type="FunFam" id="3.10.20.90:FF:000002">
    <property type="entry name" value="Erythrocyte protein band 4.1-like 3"/>
    <property type="match status" value="1"/>
</dbReference>
<dbReference type="GO" id="GO:0005886">
    <property type="term" value="C:plasma membrane"/>
    <property type="evidence" value="ECO:0007669"/>
    <property type="project" value="TreeGrafter"/>
</dbReference>
<name>H3DM79_TETNG</name>
<dbReference type="PRINTS" id="PR00661">
    <property type="entry name" value="ERMFAMILY"/>
</dbReference>
<dbReference type="SMART" id="SM01196">
    <property type="entry name" value="FERM_C"/>
    <property type="match status" value="1"/>
</dbReference>
<evidence type="ECO:0000256" key="16">
    <source>
        <dbReference type="ARBA" id="ARBA00032586"/>
    </source>
</evidence>
<dbReference type="GO" id="GO:0005938">
    <property type="term" value="C:cell cortex"/>
    <property type="evidence" value="ECO:0007669"/>
    <property type="project" value="UniProtKB-SubCell"/>
</dbReference>
<dbReference type="OMA" id="WETPASK"/>
<dbReference type="PANTHER" id="PTHR23280">
    <property type="entry name" value="4.1 G PROTEIN"/>
    <property type="match status" value="1"/>
</dbReference>
<keyword evidence="5" id="KW-0963">Cytoplasm</keyword>
<evidence type="ECO:0000256" key="7">
    <source>
        <dbReference type="ARBA" id="ARBA00022618"/>
    </source>
</evidence>
<organism evidence="19 20">
    <name type="scientific">Tetraodon nigroviridis</name>
    <name type="common">Spotted green pufferfish</name>
    <name type="synonym">Chelonodon nigroviridis</name>
    <dbReference type="NCBI Taxonomy" id="99883"/>
    <lineage>
        <taxon>Eukaryota</taxon>
        <taxon>Metazoa</taxon>
        <taxon>Chordata</taxon>
        <taxon>Craniata</taxon>
        <taxon>Vertebrata</taxon>
        <taxon>Euteleostomi</taxon>
        <taxon>Actinopterygii</taxon>
        <taxon>Neopterygii</taxon>
        <taxon>Teleostei</taxon>
        <taxon>Neoteleostei</taxon>
        <taxon>Acanthomorphata</taxon>
        <taxon>Eupercaria</taxon>
        <taxon>Tetraodontiformes</taxon>
        <taxon>Tetradontoidea</taxon>
        <taxon>Tetraodontidae</taxon>
        <taxon>Tetraodon</taxon>
    </lineage>
</organism>
<dbReference type="InterPro" id="IPR007477">
    <property type="entry name" value="SAB_dom"/>
</dbReference>
<evidence type="ECO:0000256" key="13">
    <source>
        <dbReference type="ARBA" id="ARBA00023306"/>
    </source>
</evidence>
<evidence type="ECO:0000256" key="14">
    <source>
        <dbReference type="ARBA" id="ARBA00023658"/>
    </source>
</evidence>
<keyword evidence="13" id="KW-0131">Cell cycle</keyword>
<dbReference type="AlphaFoldDB" id="H3DM79"/>
<feature type="domain" description="FERM" evidence="18">
    <location>
        <begin position="127"/>
        <end position="410"/>
    </location>
</feature>
<dbReference type="Pfam" id="PF05902">
    <property type="entry name" value="4_1_CTD"/>
    <property type="match status" value="1"/>
</dbReference>
<evidence type="ECO:0000256" key="8">
    <source>
        <dbReference type="ARBA" id="ARBA00022776"/>
    </source>
</evidence>
<accession>H3DM79</accession>
<dbReference type="FunFam" id="1.20.80.10:FF:000001">
    <property type="entry name" value="Erythrocyte membrane protein band 4.1"/>
    <property type="match status" value="1"/>
</dbReference>
<dbReference type="GO" id="GO:0030866">
    <property type="term" value="P:cortical actin cytoskeleton organization"/>
    <property type="evidence" value="ECO:0007669"/>
    <property type="project" value="InterPro"/>
</dbReference>
<dbReference type="PROSITE" id="PS00660">
    <property type="entry name" value="FERM_1"/>
    <property type="match status" value="1"/>
</dbReference>
<dbReference type="InterPro" id="IPR008379">
    <property type="entry name" value="Band_4.1_C"/>
</dbReference>
<evidence type="ECO:0000259" key="18">
    <source>
        <dbReference type="PROSITE" id="PS50057"/>
    </source>
</evidence>
<evidence type="ECO:0000313" key="20">
    <source>
        <dbReference type="Proteomes" id="UP000007303"/>
    </source>
</evidence>
<feature type="compositionally biased region" description="Basic and acidic residues" evidence="17">
    <location>
        <begin position="38"/>
        <end position="48"/>
    </location>
</feature>
<comment type="subcellular location">
    <subcellularLocation>
        <location evidence="3">Cytoplasm</location>
        <location evidence="3">Cell cortex</location>
    </subcellularLocation>
    <subcellularLocation>
        <location evidence="2">Cytoplasm</location>
        <location evidence="2">Cytoskeleton</location>
    </subcellularLocation>
    <subcellularLocation>
        <location evidence="1">Nucleus</location>
    </subcellularLocation>
</comment>
<dbReference type="Ensembl" id="ENSTNIT00000021862.1">
    <property type="protein sequence ID" value="ENSTNIP00000021627.1"/>
    <property type="gene ID" value="ENSTNIG00000018453.1"/>
</dbReference>
<dbReference type="GO" id="GO:0005516">
    <property type="term" value="F:calmodulin binding"/>
    <property type="evidence" value="ECO:0007669"/>
    <property type="project" value="UniProtKB-KW"/>
</dbReference>
<evidence type="ECO:0000256" key="12">
    <source>
        <dbReference type="ARBA" id="ARBA00023242"/>
    </source>
</evidence>
<reference evidence="19" key="2">
    <citation type="submission" date="2025-08" db="UniProtKB">
        <authorList>
            <consortium name="Ensembl"/>
        </authorList>
    </citation>
    <scope>IDENTIFICATION</scope>
</reference>
<dbReference type="Pfam" id="PF09380">
    <property type="entry name" value="FERM_C"/>
    <property type="match status" value="1"/>
</dbReference>
<keyword evidence="12" id="KW-0539">Nucleus</keyword>
<dbReference type="Gene3D" id="2.30.29.30">
    <property type="entry name" value="Pleckstrin-homology domain (PH domain)/Phosphotyrosine-binding domain (PTB)"/>
    <property type="match status" value="1"/>
</dbReference>
<dbReference type="SUPFAM" id="SSF54236">
    <property type="entry name" value="Ubiquitin-like"/>
    <property type="match status" value="1"/>
</dbReference>
<dbReference type="FunFam" id="2.30.29.30:FF:000001">
    <property type="entry name" value="Erythrocyte membrane protein band 4.1"/>
    <property type="match status" value="1"/>
</dbReference>
<dbReference type="GO" id="GO:0005198">
    <property type="term" value="F:structural molecule activity"/>
    <property type="evidence" value="ECO:0007669"/>
    <property type="project" value="InterPro"/>
</dbReference>
<keyword evidence="9" id="KW-0112">Calmodulin-binding</keyword>
<dbReference type="CDD" id="cd13184">
    <property type="entry name" value="FERM_C_4_1_family"/>
    <property type="match status" value="1"/>
</dbReference>
<dbReference type="InterPro" id="IPR018979">
    <property type="entry name" value="FERM_N"/>
</dbReference>
<keyword evidence="10" id="KW-0009">Actin-binding</keyword>
<evidence type="ECO:0000256" key="1">
    <source>
        <dbReference type="ARBA" id="ARBA00004123"/>
    </source>
</evidence>
<dbReference type="CDD" id="cd14473">
    <property type="entry name" value="FERM_B-lobe"/>
    <property type="match status" value="1"/>
</dbReference>
<dbReference type="InterPro" id="IPR000299">
    <property type="entry name" value="FERM_domain"/>
</dbReference>
<dbReference type="Gene3D" id="3.10.20.90">
    <property type="entry name" value="Phosphatidylinositol 3-kinase Catalytic Subunit, Chain A, domain 1"/>
    <property type="match status" value="1"/>
</dbReference>
<keyword evidence="8" id="KW-0498">Mitosis</keyword>
<dbReference type="InterPro" id="IPR029071">
    <property type="entry name" value="Ubiquitin-like_domsf"/>
</dbReference>
<feature type="region of interest" description="Disordered" evidence="17">
    <location>
        <begin position="685"/>
        <end position="716"/>
    </location>
</feature>
<dbReference type="InterPro" id="IPR018980">
    <property type="entry name" value="FERM_PH-like_C"/>
</dbReference>
<dbReference type="GO" id="GO:0031032">
    <property type="term" value="P:actomyosin structure organization"/>
    <property type="evidence" value="ECO:0007669"/>
    <property type="project" value="TreeGrafter"/>
</dbReference>
<reference evidence="19" key="3">
    <citation type="submission" date="2025-09" db="UniProtKB">
        <authorList>
            <consortium name="Ensembl"/>
        </authorList>
    </citation>
    <scope>IDENTIFICATION</scope>
</reference>
<evidence type="ECO:0000256" key="4">
    <source>
        <dbReference type="ARBA" id="ARBA00022448"/>
    </source>
</evidence>
<feature type="compositionally biased region" description="Basic and acidic residues" evidence="17">
    <location>
        <begin position="97"/>
        <end position="120"/>
    </location>
</feature>
<dbReference type="SUPFAM" id="SSF47031">
    <property type="entry name" value="Second domain of FERM"/>
    <property type="match status" value="1"/>
</dbReference>
<evidence type="ECO:0000256" key="6">
    <source>
        <dbReference type="ARBA" id="ARBA00022553"/>
    </source>
</evidence>
<dbReference type="InterPro" id="IPR000798">
    <property type="entry name" value="Ez/rad/moesin-like"/>
</dbReference>
<dbReference type="Pfam" id="PF00373">
    <property type="entry name" value="FERM_M"/>
    <property type="match status" value="1"/>
</dbReference>
<keyword evidence="7" id="KW-0132">Cell division</keyword>
<evidence type="ECO:0000256" key="2">
    <source>
        <dbReference type="ARBA" id="ARBA00004245"/>
    </source>
</evidence>
<dbReference type="InterPro" id="IPR035963">
    <property type="entry name" value="FERM_2"/>
</dbReference>
<dbReference type="PROSITE" id="PS50057">
    <property type="entry name" value="FERM_3"/>
    <property type="match status" value="1"/>
</dbReference>
<dbReference type="InterPro" id="IPR011993">
    <property type="entry name" value="PH-like_dom_sf"/>
</dbReference>
<evidence type="ECO:0000313" key="19">
    <source>
        <dbReference type="Ensembl" id="ENSTNIP00000021627.1"/>
    </source>
</evidence>
<dbReference type="GO" id="GO:0005634">
    <property type="term" value="C:nucleus"/>
    <property type="evidence" value="ECO:0007669"/>
    <property type="project" value="UniProtKB-SubCell"/>
</dbReference>
<dbReference type="Pfam" id="PF04382">
    <property type="entry name" value="SAB"/>
    <property type="match status" value="1"/>
</dbReference>
<dbReference type="InterPro" id="IPR019747">
    <property type="entry name" value="FERM_CS"/>
</dbReference>
<dbReference type="InterPro" id="IPR019749">
    <property type="entry name" value="Band_41_domain"/>
</dbReference>
<keyword evidence="6" id="KW-0597">Phosphoprotein</keyword>
<evidence type="ECO:0000256" key="17">
    <source>
        <dbReference type="SAM" id="MobiDB-lite"/>
    </source>
</evidence>
<sequence>EEQLKPRTRISAGKGLSRLFSSFLKRRSQCSDDDGPEEDKVKEEKEPSKTLTKRGLSEAQMKAPIAAPEPELKTEPDIEQAPDQLSVSSAEMQPPQEEQKDAGITVKDKKAEKKSEEAKGSKRQKTIQCKVVMLDDSQFECELDKHAKGQELLTKVCDHINLLEKDYFGLANWETPNSKTWLETTKEIRKQVPGSVYEFTFSVKFYPPDPAQLSEDLTRYYLCLQLRKDIMRGVLPCSFVTLSLLGSYAAQSELGEYDPEVHGTDYVKDLSLAPGQSKELEEKVMELHRTYSLRSMSPAQADLLFLENAKKLAMYGVDLHQAKDLDGVDITLGVCSSGLMVYKDKLRINRFPWPKVLKISYKRSSFFIKIRASEQEQYESTIGFKLPHYKASKKLWKVCVEHHTFFRLRERDDLERSLRTTPAVEYQEVEQTNKKTVRIVETPEMMFEVAVSQRAEEPLVDSASMVVSTQRGTRPVSAPVFSQAALAEAGIPFDQPQTSTPIKTTRKEERKLEVTVEAVEPSKIESVADIKTAVWRDEQEPYSSLVSTINGDTQHESETSTEVVRLRKKKRKKIEADSIYIRHSLLMLEDFDKPNEDLVKHHASISELKRNFMEAVPESRPSEWDKRLSTHSPFRSLGINGQPLPGADGPPLVQTQRVTITAESNSLPSADVPVVPTQTIIYESSKEPDEGTEKDSMTVSSSTSITSETTSGTTVTTTTTHISKVVKSGSTETRMEKRIVITADSDADQDKVSVTTISQCRFQHQGPAHTKYIVYQHVSFGGA</sequence>
<evidence type="ECO:0000256" key="15">
    <source>
        <dbReference type="ARBA" id="ARBA00030419"/>
    </source>
</evidence>
<evidence type="ECO:0000256" key="11">
    <source>
        <dbReference type="ARBA" id="ARBA00023212"/>
    </source>
</evidence>
<keyword evidence="20" id="KW-1185">Reference proteome</keyword>
<evidence type="ECO:0000256" key="5">
    <source>
        <dbReference type="ARBA" id="ARBA00022490"/>
    </source>
</evidence>
<evidence type="ECO:0000256" key="3">
    <source>
        <dbReference type="ARBA" id="ARBA00004544"/>
    </source>
</evidence>
<dbReference type="Pfam" id="PF09379">
    <property type="entry name" value="FERM_N"/>
    <property type="match status" value="1"/>
</dbReference>
<keyword evidence="4" id="KW-0813">Transport</keyword>
<dbReference type="InterPro" id="IPR019748">
    <property type="entry name" value="FERM_central"/>
</dbReference>
<dbReference type="GeneTree" id="ENSGT00940000157833"/>
<dbReference type="GO" id="GO:0003779">
    <property type="term" value="F:actin binding"/>
    <property type="evidence" value="ECO:0007669"/>
    <property type="project" value="UniProtKB-KW"/>
</dbReference>
<dbReference type="PANTHER" id="PTHR23280:SF12">
    <property type="entry name" value="PROTEIN 4.1"/>
    <property type="match status" value="1"/>
</dbReference>
<dbReference type="SMART" id="SM00295">
    <property type="entry name" value="B41"/>
    <property type="match status" value="1"/>
</dbReference>
<dbReference type="STRING" id="99883.ENSTNIP00000021627"/>
<dbReference type="InParanoid" id="H3DM79"/>
<dbReference type="InterPro" id="IPR014352">
    <property type="entry name" value="FERM/acyl-CoA-bd_prot_sf"/>
</dbReference>
<dbReference type="GO" id="GO:0051301">
    <property type="term" value="P:cell division"/>
    <property type="evidence" value="ECO:0007669"/>
    <property type="project" value="UniProtKB-KW"/>
</dbReference>
<evidence type="ECO:0000256" key="10">
    <source>
        <dbReference type="ARBA" id="ARBA00023203"/>
    </source>
</evidence>
<dbReference type="SUPFAM" id="SSF50729">
    <property type="entry name" value="PH domain-like"/>
    <property type="match status" value="1"/>
</dbReference>
<keyword evidence="11" id="KW-0206">Cytoskeleton</keyword>
<reference evidence="20" key="1">
    <citation type="journal article" date="2004" name="Nature">
        <title>Genome duplication in the teleost fish Tetraodon nigroviridis reveals the early vertebrate proto-karyotype.</title>
        <authorList>
            <person name="Jaillon O."/>
            <person name="Aury J.-M."/>
            <person name="Brunet F."/>
            <person name="Petit J.-L."/>
            <person name="Stange-Thomann N."/>
            <person name="Mauceli E."/>
            <person name="Bouneau L."/>
            <person name="Fischer C."/>
            <person name="Ozouf-Costaz C."/>
            <person name="Bernot A."/>
            <person name="Nicaud S."/>
            <person name="Jaffe D."/>
            <person name="Fisher S."/>
            <person name="Lutfalla G."/>
            <person name="Dossat C."/>
            <person name="Segurens B."/>
            <person name="Dasilva C."/>
            <person name="Salanoubat M."/>
            <person name="Levy M."/>
            <person name="Boudet N."/>
            <person name="Castellano S."/>
            <person name="Anthouard V."/>
            <person name="Jubin C."/>
            <person name="Castelli V."/>
            <person name="Katinka M."/>
            <person name="Vacherie B."/>
            <person name="Biemont C."/>
            <person name="Skalli Z."/>
            <person name="Cattolico L."/>
            <person name="Poulain J."/>
            <person name="De Berardinis V."/>
            <person name="Cruaud C."/>
            <person name="Duprat S."/>
            <person name="Brottier P."/>
            <person name="Coutanceau J.-P."/>
            <person name="Gouzy J."/>
            <person name="Parra G."/>
            <person name="Lardier G."/>
            <person name="Chapple C."/>
            <person name="McKernan K.J."/>
            <person name="McEwan P."/>
            <person name="Bosak S."/>
            <person name="Kellis M."/>
            <person name="Volff J.-N."/>
            <person name="Guigo R."/>
            <person name="Zody M.C."/>
            <person name="Mesirov J."/>
            <person name="Lindblad-Toh K."/>
            <person name="Birren B."/>
            <person name="Nusbaum C."/>
            <person name="Kahn D."/>
            <person name="Robinson-Rechavi M."/>
            <person name="Laudet V."/>
            <person name="Schachter V."/>
            <person name="Quetier F."/>
            <person name="Saurin W."/>
            <person name="Scarpelli C."/>
            <person name="Wincker P."/>
            <person name="Lander E.S."/>
            <person name="Weissenbach J."/>
            <person name="Roest Crollius H."/>
        </authorList>
    </citation>
    <scope>NUCLEOTIDE SEQUENCE [LARGE SCALE GENOMIC DNA]</scope>
</reference>
<protein>
    <recommendedName>
        <fullName evidence="14">Protein 4.1</fullName>
    </recommendedName>
    <alternativeName>
        <fullName evidence="15">Band 4.1</fullName>
    </alternativeName>
    <alternativeName>
        <fullName evidence="16">Erythrocyte membrane protein band 4.1</fullName>
    </alternativeName>
</protein>
<dbReference type="GO" id="GO:0005856">
    <property type="term" value="C:cytoskeleton"/>
    <property type="evidence" value="ECO:0007669"/>
    <property type="project" value="UniProtKB-SubCell"/>
</dbReference>
<dbReference type="PRINTS" id="PR00935">
    <property type="entry name" value="BAND41"/>
</dbReference>
<feature type="region of interest" description="Disordered" evidence="17">
    <location>
        <begin position="26"/>
        <end position="122"/>
    </location>
</feature>
<feature type="compositionally biased region" description="Basic and acidic residues" evidence="17">
    <location>
        <begin position="685"/>
        <end position="696"/>
    </location>
</feature>
<proteinExistence type="predicted"/>
<dbReference type="Proteomes" id="UP000007303">
    <property type="component" value="Unassembled WGS sequence"/>
</dbReference>
<dbReference type="PIRSF" id="PIRSF002304">
    <property type="entry name" value="Membrane_skeletal_4_1"/>
    <property type="match status" value="1"/>
</dbReference>